<reference evidence="2 3" key="1">
    <citation type="submission" date="2020-07" db="EMBL/GenBank/DDBJ databases">
        <title>Taxonomic proposal: Crassvirales, a new order of highly abundant and diverse bacterial viruses.</title>
        <authorList>
            <person name="Shkoporov A.N."/>
            <person name="Stockdale S.R."/>
            <person name="Guerin E."/>
            <person name="Ross R.P."/>
            <person name="Hill C."/>
        </authorList>
    </citation>
    <scope>NUCLEOTIDE SEQUENCE [LARGE SCALE GENOMIC DNA]</scope>
</reference>
<dbReference type="Proteomes" id="UP000593828">
    <property type="component" value="Segment"/>
</dbReference>
<accession>A0A7M1RV49</accession>
<evidence type="ECO:0000313" key="2">
    <source>
        <dbReference type="EMBL" id="QOR58283.1"/>
    </source>
</evidence>
<dbReference type="GeneID" id="65128715"/>
<evidence type="ECO:0000256" key="1">
    <source>
        <dbReference type="SAM" id="Coils"/>
    </source>
</evidence>
<dbReference type="RefSeq" id="YP_010110441.1">
    <property type="nucleotide sequence ID" value="NC_055871.1"/>
</dbReference>
<name>A0A7M1RV49_9CAUD</name>
<sequence>MKVQVEDKSKIKDVHFKHPDLMSTKAKEYIIKEYYDIINLEESLDKARQEVRTLESTLKCRKAEFQSLSNMFEIEFENKEVEQVDRTEINGTIINPTDASRRSYTG</sequence>
<keyword evidence="3" id="KW-1185">Reference proteome</keyword>
<proteinExistence type="predicted"/>
<feature type="coiled-coil region" evidence="1">
    <location>
        <begin position="37"/>
        <end position="64"/>
    </location>
</feature>
<dbReference type="EMBL" id="MT774378">
    <property type="protein sequence ID" value="QOR58283.1"/>
    <property type="molecule type" value="Genomic_DNA"/>
</dbReference>
<dbReference type="KEGG" id="vg:65128715"/>
<evidence type="ECO:0000313" key="3">
    <source>
        <dbReference type="Proteomes" id="UP000593828"/>
    </source>
</evidence>
<organism evidence="2 3">
    <name type="scientific">uncultured phage cr106_1</name>
    <dbReference type="NCBI Taxonomy" id="2772062"/>
    <lineage>
        <taxon>Viruses</taxon>
        <taxon>Duplodnaviria</taxon>
        <taxon>Heunggongvirae</taxon>
        <taxon>Uroviricota</taxon>
        <taxon>Caudoviricetes</taxon>
        <taxon>Crassvirales</taxon>
        <taxon>Steigviridae</taxon>
        <taxon>Asinivirinae</taxon>
        <taxon>Mahstovirus</taxon>
        <taxon>Mahstovirus faecalis</taxon>
    </lineage>
</organism>
<protein>
    <submittedName>
        <fullName evidence="2">Uncharacterized protein</fullName>
    </submittedName>
</protein>
<keyword evidence="1" id="KW-0175">Coiled coil</keyword>